<dbReference type="Proteomes" id="UP000076770">
    <property type="component" value="Chromosome i"/>
</dbReference>
<proteinExistence type="predicted"/>
<dbReference type="EMBL" id="LT549890">
    <property type="protein sequence ID" value="SAI83599.1"/>
    <property type="molecule type" value="Genomic_DNA"/>
</dbReference>
<evidence type="ECO:0000313" key="2">
    <source>
        <dbReference type="EMBL" id="SAI83599.1"/>
    </source>
</evidence>
<feature type="transmembrane region" description="Helical" evidence="1">
    <location>
        <begin position="12"/>
        <end position="34"/>
    </location>
</feature>
<keyword evidence="1" id="KW-0472">Membrane</keyword>
<dbReference type="InterPro" id="IPR008972">
    <property type="entry name" value="Cupredoxin"/>
</dbReference>
<dbReference type="Gene3D" id="2.60.40.420">
    <property type="entry name" value="Cupredoxins - blue copper proteins"/>
    <property type="match status" value="1"/>
</dbReference>
<keyword evidence="1" id="KW-1133">Transmembrane helix</keyword>
<evidence type="ECO:0000256" key="1">
    <source>
        <dbReference type="SAM" id="Phobius"/>
    </source>
</evidence>
<dbReference type="PATRIC" id="fig|2287.9.peg.47"/>
<dbReference type="AlphaFoldDB" id="A0A157SXB7"/>
<organism evidence="2 3">
    <name type="scientific">Saccharolobus solfataricus</name>
    <name type="common">Sulfolobus solfataricus</name>
    <dbReference type="NCBI Taxonomy" id="2287"/>
    <lineage>
        <taxon>Archaea</taxon>
        <taxon>Thermoproteota</taxon>
        <taxon>Thermoprotei</taxon>
        <taxon>Sulfolobales</taxon>
        <taxon>Sulfolobaceae</taxon>
        <taxon>Saccharolobus</taxon>
    </lineage>
</organism>
<keyword evidence="1" id="KW-0812">Transmembrane</keyword>
<evidence type="ECO:0000313" key="3">
    <source>
        <dbReference type="Proteomes" id="UP000076770"/>
    </source>
</evidence>
<sequence>MIKVDRKEKFELYWVIYVIVLFAIVIGATAPAVYTVGGDLSSVQAGIIIPNTAVNEGKVIQGTLYAYQYYFAIKENGGSITSNELGSPYYYNIMVAHPGQYINLTMYAAPHMATANFYYPDYATHVDDVQIVPGLVQYAPVVVPNISGAFAFLNGEYNGPWFSYQEGLLLVLPYQGYMSQTDVSKYITQTHLAQTSTLVGDPYNPPIVVYNTTMTPTVDLVADQYAIFNNSVPGPTAVVLANSNVTVNMYIPTPNSDHNFLYNYSTSGTPYPVRNVYIGIYAVWWNGSITLVKQVPIQYDKTITFTFTANAPAYLYGLITPVYYNYNFMNMSNTLTGEQYGYVMGLWGTILVEQG</sequence>
<reference evidence="3" key="1">
    <citation type="submission" date="2016-04" db="EMBL/GenBank/DDBJ databases">
        <authorList>
            <person name="Shah S.A."/>
            <person name="Garrett R.A."/>
        </authorList>
    </citation>
    <scope>NUCLEOTIDE SEQUENCE [LARGE SCALE GENOMIC DNA]</scope>
    <source>
        <strain evidence="3">ATCC 35091 / DSM 1616 / JCM 8930 / NBRC 15331 / P1</strain>
    </source>
</reference>
<name>A0A157SXB7_SACSO</name>
<gene>
    <name evidence="2" type="ORF">SSOP1_0045</name>
</gene>
<protein>
    <submittedName>
        <fullName evidence="2">Terminal oxidase subunit DoxC</fullName>
    </submittedName>
</protein>
<accession>A0A157SXB7</accession>